<comment type="similarity">
    <text evidence="1">Belongs to the MDM20/NAA25 family.</text>
</comment>
<dbReference type="EMBL" id="JTDY01004786">
    <property type="protein sequence ID" value="KOB67762.1"/>
    <property type="molecule type" value="Genomic_DNA"/>
</dbReference>
<dbReference type="Proteomes" id="UP000037510">
    <property type="component" value="Unassembled WGS sequence"/>
</dbReference>
<gene>
    <name evidence="4" type="ORF">OBRU01_19312</name>
</gene>
<comment type="caution">
    <text evidence="4">The sequence shown here is derived from an EMBL/GenBank/DDBJ whole genome shotgun (WGS) entry which is preliminary data.</text>
</comment>
<protein>
    <recommendedName>
        <fullName evidence="3">N-terminal acetyltransferase B complex subunit MDM20 homolog</fullName>
    </recommendedName>
</protein>
<organism evidence="4 5">
    <name type="scientific">Operophtera brumata</name>
    <name type="common">Winter moth</name>
    <name type="synonym">Phalaena brumata</name>
    <dbReference type="NCBI Taxonomy" id="104452"/>
    <lineage>
        <taxon>Eukaryota</taxon>
        <taxon>Metazoa</taxon>
        <taxon>Ecdysozoa</taxon>
        <taxon>Arthropoda</taxon>
        <taxon>Hexapoda</taxon>
        <taxon>Insecta</taxon>
        <taxon>Pterygota</taxon>
        <taxon>Neoptera</taxon>
        <taxon>Endopterygota</taxon>
        <taxon>Lepidoptera</taxon>
        <taxon>Glossata</taxon>
        <taxon>Ditrysia</taxon>
        <taxon>Geometroidea</taxon>
        <taxon>Geometridae</taxon>
        <taxon>Larentiinae</taxon>
        <taxon>Operophtera</taxon>
    </lineage>
</organism>
<evidence type="ECO:0000256" key="3">
    <source>
        <dbReference type="ARBA" id="ARBA00029872"/>
    </source>
</evidence>
<keyword evidence="2" id="KW-0802">TPR repeat</keyword>
<dbReference type="STRING" id="104452.A0A0L7KWZ6"/>
<sequence>MAVRPLQPQDGGVIERRLRPIYDWLDNGNNKKALQEAEKVLKKASSLQAAKALKALALFRLGKGPEAQLVLDALADEKPSDDATLQAMTISYRESQQMHRVCELYENAVKAEPQSEDLYTHLFMSYVRVGDYKSQRRTAMALYKIAPKSPKQRDILLALAQRMVETYMAEDKMEAEQETRLYIMILELQEKWSDIINFLDSPRYAQIVPGSMPQALIPYLKKVGDWKRLNILCKDLLYHENADRWDYYMPYFDSVFELMKGPSEPNAESTADDTPEKCHEFLCQLVESMSLGKLLRGPYLARLELWRRLSEDKSVDADPASILGSGVALCIQYLRVFAHKPCALPDLRPYLPMLPKQEREEKSREFLTCLDFSEDSEPTTRHVSCLALWRVTAPPLPPEGSLALADKLRDHYLRSLNSGLVDATPTEFCNALAADTVYQKLEIKHIQLVSLGWMHAARLAPSCASSKALQLLADTRAFHSHQYKDVSTSIPLLLETGDKTHPAGVSRLDARGSPCSFVRLQQGAAAARRHARLPLAPVQGREYLDTSTAGN</sequence>
<dbReference type="PANTHER" id="PTHR22767:SF3">
    <property type="entry name" value="N-ALPHA-ACETYLTRANSFERASE 25, NATB AUXILIARY SUBUNIT"/>
    <property type="match status" value="1"/>
</dbReference>
<proteinExistence type="inferred from homology"/>
<dbReference type="InterPro" id="IPR011990">
    <property type="entry name" value="TPR-like_helical_dom_sf"/>
</dbReference>
<dbReference type="PANTHER" id="PTHR22767">
    <property type="entry name" value="N-TERMINAL ACETYLTRANSFERASE-RELATED"/>
    <property type="match status" value="1"/>
</dbReference>
<evidence type="ECO:0000256" key="2">
    <source>
        <dbReference type="ARBA" id="ARBA00022803"/>
    </source>
</evidence>
<dbReference type="InterPro" id="IPR019183">
    <property type="entry name" value="NAA25_NatB_aux_su"/>
</dbReference>
<keyword evidence="5" id="KW-1185">Reference proteome</keyword>
<name>A0A0L7KWZ6_OPEBR</name>
<accession>A0A0L7KWZ6</accession>
<dbReference type="Pfam" id="PF09797">
    <property type="entry name" value="NatB_MDM20"/>
    <property type="match status" value="2"/>
</dbReference>
<dbReference type="AlphaFoldDB" id="A0A0L7KWZ6"/>
<reference evidence="4 5" key="1">
    <citation type="journal article" date="2015" name="Genome Biol. Evol.">
        <title>The genome of winter moth (Operophtera brumata) provides a genomic perspective on sexual dimorphism and phenology.</title>
        <authorList>
            <person name="Derks M.F."/>
            <person name="Smit S."/>
            <person name="Salis L."/>
            <person name="Schijlen E."/>
            <person name="Bossers A."/>
            <person name="Mateman C."/>
            <person name="Pijl A.S."/>
            <person name="de Ridder D."/>
            <person name="Groenen M.A."/>
            <person name="Visser M.E."/>
            <person name="Megens H.J."/>
        </authorList>
    </citation>
    <scope>NUCLEOTIDE SEQUENCE [LARGE SCALE GENOMIC DNA]</scope>
    <source>
        <strain evidence="4">WM2013NL</strain>
        <tissue evidence="4">Head and thorax</tissue>
    </source>
</reference>
<dbReference type="SUPFAM" id="SSF48452">
    <property type="entry name" value="TPR-like"/>
    <property type="match status" value="1"/>
</dbReference>
<evidence type="ECO:0000313" key="5">
    <source>
        <dbReference type="Proteomes" id="UP000037510"/>
    </source>
</evidence>
<dbReference type="GO" id="GO:0031416">
    <property type="term" value="C:NatB complex"/>
    <property type="evidence" value="ECO:0007669"/>
    <property type="project" value="TreeGrafter"/>
</dbReference>
<evidence type="ECO:0000313" key="4">
    <source>
        <dbReference type="EMBL" id="KOB67762.1"/>
    </source>
</evidence>
<dbReference type="Gene3D" id="1.25.40.1040">
    <property type="match status" value="1"/>
</dbReference>
<evidence type="ECO:0000256" key="1">
    <source>
        <dbReference type="ARBA" id="ARBA00006298"/>
    </source>
</evidence>